<sequence>MSVTEIEQRCNALRNDLKLWEKTFAAQNGGRKAGRDDIKANEDISNKYKEYNKLRGKLSAPAAPQTPSKRNTSRRTARDVERTPKGPPKALMSTPLKRKREEELAAEAIPLSPEFLSPQGPSFIGPTPQRDGIVLGLFDLLPAGTPSKRRAVLANVELNVVQTPSRRGQEAASETSLESRARGDRTPQSAGKRFMLNQFVTPKKRRLDDQGTPSSTARGLTTPAFLRRGNVLGAIDETDETTPRPAPWKRRGLGRSLSAMIQAMRKDEDDKLDEEADIMREMEMEEAGIVMPKKVPVPELQVEDSQAAMPLGPDRGLETDEDEDEQPELGPDGQPRRVWKKKGLKRQTRRVIMRPNFTKPKPEPSLQVHDESEGDDGVAETQATGDPADDIDSDDESEYASDASHTPRRRTKPKKKEDEEKDKGEEGTVKKAARKIKATANANFRRLKIKSSTGAKGKPKFGGKFGRYEVPWRAERTFVPSHAPPRSYSTPSQLPLAATTTTTTTAPFTPTTLPLPPPHTTAPDKPDPPHIMAEKELASVLQQLHKSLQSHDYQQSTSLLSKAKIALLNINALIPQEKSSRKHLQLARETLELGAIISIRLKDTVSFTRYFQQLQPFYSLPEKTLPKDGGNASKVTGLYLLLLLSEGDYAGFHTLLETLEVAAAQDGKKLEDDQFVQYPIRLEQALMEGSYDRVWGQTKKDNVPSEEFGLFTEILIGTIRKEIASCSERAYPSIPVSDAKSLLFLDSEGSVVQFAKESGWVVKDSRIYFPQQEDDYLSKDILVTSDQVIENTLGYARELETIV</sequence>
<evidence type="ECO:0000256" key="2">
    <source>
        <dbReference type="ARBA" id="ARBA00007276"/>
    </source>
</evidence>
<dbReference type="FunFam" id="1.25.40.990:FF:000001">
    <property type="entry name" value="26S proteasome non-ATPase regulatory subunit"/>
    <property type="match status" value="1"/>
</dbReference>
<keyword evidence="6" id="KW-0647">Proteasome</keyword>
<dbReference type="OrthoDB" id="8775810at2759"/>
<comment type="similarity">
    <text evidence="2 10">Belongs to the SLD2 family.</text>
</comment>
<dbReference type="GO" id="GO:0000727">
    <property type="term" value="P:double-strand break repair via break-induced replication"/>
    <property type="evidence" value="ECO:0007669"/>
    <property type="project" value="TreeGrafter"/>
</dbReference>
<comment type="similarity">
    <text evidence="3">Belongs to the proteasome subunit S14 family.</text>
</comment>
<dbReference type="InterPro" id="IPR021110">
    <property type="entry name" value="DNA_rep_checkpnt_protein"/>
</dbReference>
<evidence type="ECO:0000259" key="12">
    <source>
        <dbReference type="PROSITE" id="PS50250"/>
    </source>
</evidence>
<dbReference type="PROSITE" id="PS50250">
    <property type="entry name" value="PCI"/>
    <property type="match status" value="1"/>
</dbReference>
<feature type="domain" description="PCI" evidence="12">
    <location>
        <begin position="606"/>
        <end position="785"/>
    </location>
</feature>
<evidence type="ECO:0000256" key="3">
    <source>
        <dbReference type="ARBA" id="ARBA00009627"/>
    </source>
</evidence>
<keyword evidence="8 10" id="KW-0131">Cell cycle</keyword>
<keyword evidence="5 10" id="KW-0235">DNA replication</keyword>
<reference evidence="13" key="1">
    <citation type="journal article" date="2021" name="Nat. Commun.">
        <title>Genetic determinants of endophytism in the Arabidopsis root mycobiome.</title>
        <authorList>
            <person name="Mesny F."/>
            <person name="Miyauchi S."/>
            <person name="Thiergart T."/>
            <person name="Pickel B."/>
            <person name="Atanasova L."/>
            <person name="Karlsson M."/>
            <person name="Huettel B."/>
            <person name="Barry K.W."/>
            <person name="Haridas S."/>
            <person name="Chen C."/>
            <person name="Bauer D."/>
            <person name="Andreopoulos W."/>
            <person name="Pangilinan J."/>
            <person name="LaButti K."/>
            <person name="Riley R."/>
            <person name="Lipzen A."/>
            <person name="Clum A."/>
            <person name="Drula E."/>
            <person name="Henrissat B."/>
            <person name="Kohler A."/>
            <person name="Grigoriev I.V."/>
            <person name="Martin F.M."/>
            <person name="Hacquard S."/>
        </authorList>
    </citation>
    <scope>NUCLEOTIDE SEQUENCE</scope>
    <source>
        <strain evidence="13">MPI-SDFR-AT-0120</strain>
    </source>
</reference>
<feature type="region of interest" description="Disordered" evidence="11">
    <location>
        <begin position="50"/>
        <end position="93"/>
    </location>
</feature>
<dbReference type="AlphaFoldDB" id="A0A8K0W2D4"/>
<dbReference type="PANTHER" id="PTHR28124:SF1">
    <property type="entry name" value="DNA REPLICATION REGULATOR SLD2"/>
    <property type="match status" value="1"/>
</dbReference>
<feature type="compositionally biased region" description="Polar residues" evidence="11">
    <location>
        <begin position="163"/>
        <end position="176"/>
    </location>
</feature>
<evidence type="ECO:0000256" key="10">
    <source>
        <dbReference type="RuleBase" id="RU367067"/>
    </source>
</evidence>
<evidence type="ECO:0000256" key="7">
    <source>
        <dbReference type="ARBA" id="ARBA00023242"/>
    </source>
</evidence>
<dbReference type="GO" id="GO:0003697">
    <property type="term" value="F:single-stranded DNA binding"/>
    <property type="evidence" value="ECO:0007669"/>
    <property type="project" value="TreeGrafter"/>
</dbReference>
<feature type="compositionally biased region" description="Low complexity" evidence="11">
    <location>
        <begin position="490"/>
        <end position="512"/>
    </location>
</feature>
<dbReference type="GO" id="GO:0008541">
    <property type="term" value="C:proteasome regulatory particle, lid subcomplex"/>
    <property type="evidence" value="ECO:0007669"/>
    <property type="project" value="UniProtKB-ARBA"/>
</dbReference>
<keyword evidence="7 10" id="KW-0539">Nucleus</keyword>
<dbReference type="Proteomes" id="UP000813461">
    <property type="component" value="Unassembled WGS sequence"/>
</dbReference>
<protein>
    <recommendedName>
        <fullName evidence="4 10">DNA replication regulator SLD2</fullName>
    </recommendedName>
</protein>
<comment type="subcellular location">
    <subcellularLocation>
        <location evidence="1 10">Nucleus</location>
    </subcellularLocation>
</comment>
<evidence type="ECO:0000256" key="8">
    <source>
        <dbReference type="ARBA" id="ARBA00023306"/>
    </source>
</evidence>
<dbReference type="Gene3D" id="1.25.40.990">
    <property type="match status" value="1"/>
</dbReference>
<feature type="compositionally biased region" description="Basic and acidic residues" evidence="11">
    <location>
        <begin position="415"/>
        <end position="429"/>
    </location>
</feature>
<dbReference type="Pfam" id="PF11719">
    <property type="entry name" value="Drc1-Sld2"/>
    <property type="match status" value="1"/>
</dbReference>
<comment type="caution">
    <text evidence="13">The sequence shown here is derived from an EMBL/GenBank/DDBJ whole genome shotgun (WGS) entry which is preliminary data.</text>
</comment>
<feature type="region of interest" description="Disordered" evidence="11">
    <location>
        <begin position="287"/>
        <end position="442"/>
    </location>
</feature>
<name>A0A8K0W2D4_9PLEO</name>
<dbReference type="GO" id="GO:1902977">
    <property type="term" value="P:mitotic DNA replication preinitiation complex assembly"/>
    <property type="evidence" value="ECO:0007669"/>
    <property type="project" value="TreeGrafter"/>
</dbReference>
<evidence type="ECO:0000313" key="14">
    <source>
        <dbReference type="Proteomes" id="UP000813461"/>
    </source>
</evidence>
<dbReference type="GO" id="GO:0006270">
    <property type="term" value="P:DNA replication initiation"/>
    <property type="evidence" value="ECO:0007669"/>
    <property type="project" value="UniProtKB-UniRule"/>
</dbReference>
<dbReference type="GO" id="GO:0003688">
    <property type="term" value="F:DNA replication origin binding"/>
    <property type="evidence" value="ECO:0007669"/>
    <property type="project" value="TreeGrafter"/>
</dbReference>
<gene>
    <name evidence="13" type="ORF">FB567DRAFT_464163</name>
</gene>
<evidence type="ECO:0000256" key="6">
    <source>
        <dbReference type="ARBA" id="ARBA00022942"/>
    </source>
</evidence>
<dbReference type="FunFam" id="1.10.10.1460:FF:000001">
    <property type="entry name" value="DNA replication regulator Sld2"/>
    <property type="match status" value="1"/>
</dbReference>
<evidence type="ECO:0000256" key="5">
    <source>
        <dbReference type="ARBA" id="ARBA00022705"/>
    </source>
</evidence>
<comment type="function">
    <text evidence="9 10">Has a role in the initiation of DNA replication. Required at S-phase checkpoint.</text>
</comment>
<proteinExistence type="inferred from homology"/>
<accession>A0A8K0W2D4</accession>
<evidence type="ECO:0000256" key="1">
    <source>
        <dbReference type="ARBA" id="ARBA00004123"/>
    </source>
</evidence>
<feature type="region of interest" description="Disordered" evidence="11">
    <location>
        <begin position="163"/>
        <end position="191"/>
    </location>
</feature>
<dbReference type="InterPro" id="IPR000717">
    <property type="entry name" value="PCI_dom"/>
</dbReference>
<dbReference type="GO" id="GO:0031261">
    <property type="term" value="C:DNA replication preinitiation complex"/>
    <property type="evidence" value="ECO:0007669"/>
    <property type="project" value="TreeGrafter"/>
</dbReference>
<dbReference type="Pfam" id="PF10075">
    <property type="entry name" value="CSN8_PSD8_EIF3K"/>
    <property type="match status" value="1"/>
</dbReference>
<dbReference type="InterPro" id="IPR040203">
    <property type="entry name" value="Sld2"/>
</dbReference>
<organism evidence="13 14">
    <name type="scientific">Paraphoma chrysanthemicola</name>
    <dbReference type="NCBI Taxonomy" id="798071"/>
    <lineage>
        <taxon>Eukaryota</taxon>
        <taxon>Fungi</taxon>
        <taxon>Dikarya</taxon>
        <taxon>Ascomycota</taxon>
        <taxon>Pezizomycotina</taxon>
        <taxon>Dothideomycetes</taxon>
        <taxon>Pleosporomycetidae</taxon>
        <taxon>Pleosporales</taxon>
        <taxon>Pleosporineae</taxon>
        <taxon>Phaeosphaeriaceae</taxon>
        <taxon>Paraphoma</taxon>
    </lineage>
</organism>
<feature type="compositionally biased region" description="Basic residues" evidence="11">
    <location>
        <begin position="337"/>
        <end position="352"/>
    </location>
</feature>
<dbReference type="CDD" id="cd22289">
    <property type="entry name" value="RecQL4_SLD2_NTD"/>
    <property type="match status" value="1"/>
</dbReference>
<dbReference type="Gene3D" id="1.10.10.1460">
    <property type="match status" value="1"/>
</dbReference>
<evidence type="ECO:0000256" key="9">
    <source>
        <dbReference type="ARBA" id="ARBA00025253"/>
    </source>
</evidence>
<keyword evidence="14" id="KW-1185">Reference proteome</keyword>
<feature type="region of interest" description="Disordered" evidence="11">
    <location>
        <begin position="480"/>
        <end position="526"/>
    </location>
</feature>
<dbReference type="EMBL" id="JAGMVJ010000004">
    <property type="protein sequence ID" value="KAH7091117.1"/>
    <property type="molecule type" value="Genomic_DNA"/>
</dbReference>
<evidence type="ECO:0000256" key="4">
    <source>
        <dbReference type="ARBA" id="ARBA00018363"/>
    </source>
</evidence>
<evidence type="ECO:0000313" key="13">
    <source>
        <dbReference type="EMBL" id="KAH7091117.1"/>
    </source>
</evidence>
<dbReference type="PANTHER" id="PTHR28124">
    <property type="entry name" value="DNA REPLICATION REGULATOR SLD2"/>
    <property type="match status" value="1"/>
</dbReference>
<dbReference type="InterPro" id="IPR033464">
    <property type="entry name" value="CSN8_PSD8_EIF3K"/>
</dbReference>
<evidence type="ECO:0000256" key="11">
    <source>
        <dbReference type="SAM" id="MobiDB-lite"/>
    </source>
</evidence>
<feature type="compositionally biased region" description="Acidic residues" evidence="11">
    <location>
        <begin position="387"/>
        <end position="399"/>
    </location>
</feature>